<dbReference type="SFLD" id="SFLDG01084">
    <property type="entry name" value="Uncharacterised_Radical_SAM_Su"/>
    <property type="match status" value="1"/>
</dbReference>
<feature type="domain" description="Radical SAM core" evidence="4">
    <location>
        <begin position="62"/>
        <end position="240"/>
    </location>
</feature>
<dbReference type="SFLD" id="SFLDS00029">
    <property type="entry name" value="Radical_SAM"/>
    <property type="match status" value="1"/>
</dbReference>
<keyword evidence="1" id="KW-0479">Metal-binding</keyword>
<dbReference type="GO" id="GO:0016829">
    <property type="term" value="F:lyase activity"/>
    <property type="evidence" value="ECO:0007669"/>
    <property type="project" value="UniProtKB-KW"/>
</dbReference>
<keyword evidence="5" id="KW-0456">Lyase</keyword>
<keyword evidence="2" id="KW-0408">Iron</keyword>
<dbReference type="GO" id="GO:0046872">
    <property type="term" value="F:metal ion binding"/>
    <property type="evidence" value="ECO:0007669"/>
    <property type="project" value="UniProtKB-KW"/>
</dbReference>
<dbReference type="PANTHER" id="PTHR43432:SF3">
    <property type="entry name" value="SLR0285 PROTEIN"/>
    <property type="match status" value="1"/>
</dbReference>
<evidence type="ECO:0000313" key="5">
    <source>
        <dbReference type="EMBL" id="SIS43993.1"/>
    </source>
</evidence>
<organism evidence="5 6">
    <name type="scientific">Chryseobacterium shigense</name>
    <dbReference type="NCBI Taxonomy" id="297244"/>
    <lineage>
        <taxon>Bacteria</taxon>
        <taxon>Pseudomonadati</taxon>
        <taxon>Bacteroidota</taxon>
        <taxon>Flavobacteriia</taxon>
        <taxon>Flavobacteriales</taxon>
        <taxon>Weeksellaceae</taxon>
        <taxon>Chryseobacterium group</taxon>
        <taxon>Chryseobacterium</taxon>
    </lineage>
</organism>
<evidence type="ECO:0000313" key="6">
    <source>
        <dbReference type="Proteomes" id="UP000186373"/>
    </source>
</evidence>
<dbReference type="Gene3D" id="3.80.30.30">
    <property type="match status" value="1"/>
</dbReference>
<dbReference type="AlphaFoldDB" id="A0A1N7J3R5"/>
<sequence length="351" mass="40210">MQNGNFIKGQGAQRNVINRFDKYTYEPDDEDFEAVKTVYTEVFPKTIVNQVKSEDLPMEYSMNPYQGCEHGCSYCFARPTHEYWGYSAGIDFERQIMVKKNAPELLDKFFQKKGYKPAPILLSGNTDCYQPAERQFEITRKLLQVCLDYRHPVNILTKNALVLRDLDILKPMAEQNLVSVSLSIPTINEELRRKMEPRTSSAPNKLKAIEVLTENKIPVHVMVAPVIPGLNSDEPLNILKAVSDAGALSFGYTLVRLNDTVEPVFVQWIESHFPDRAQKVLNLIRSMRGGKLGDKRYFERQQGEGNIAEMIHNTFKIGRKKFFEGKTFPKLSTANFTGAKDQQLRLFDELE</sequence>
<dbReference type="InterPro" id="IPR040086">
    <property type="entry name" value="MJ0683-like"/>
</dbReference>
<dbReference type="PANTHER" id="PTHR43432">
    <property type="entry name" value="SLR0285 PROTEIN"/>
    <property type="match status" value="1"/>
</dbReference>
<dbReference type="NCBIfam" id="NF033668">
    <property type="entry name" value="rSAM_PA0069"/>
    <property type="match status" value="1"/>
</dbReference>
<keyword evidence="6" id="KW-1185">Reference proteome</keyword>
<keyword evidence="3" id="KW-0411">Iron-sulfur</keyword>
<evidence type="ECO:0000256" key="2">
    <source>
        <dbReference type="ARBA" id="ARBA00023004"/>
    </source>
</evidence>
<evidence type="ECO:0000256" key="3">
    <source>
        <dbReference type="ARBA" id="ARBA00023014"/>
    </source>
</evidence>
<dbReference type="EMBL" id="FTNY01000005">
    <property type="protein sequence ID" value="SIS43993.1"/>
    <property type="molecule type" value="Genomic_DNA"/>
</dbReference>
<dbReference type="CDD" id="cd01335">
    <property type="entry name" value="Radical_SAM"/>
    <property type="match status" value="1"/>
</dbReference>
<dbReference type="InterPro" id="IPR058240">
    <property type="entry name" value="rSAM_sf"/>
</dbReference>
<reference evidence="6" key="1">
    <citation type="submission" date="2017-01" db="EMBL/GenBank/DDBJ databases">
        <authorList>
            <person name="Varghese N."/>
            <person name="Submissions S."/>
        </authorList>
    </citation>
    <scope>NUCLEOTIDE SEQUENCE [LARGE SCALE GENOMIC DNA]</scope>
    <source>
        <strain evidence="6">DSM 17126</strain>
    </source>
</reference>
<gene>
    <name evidence="5" type="ORF">SAMN05421639_10560</name>
</gene>
<dbReference type="Pfam" id="PF04055">
    <property type="entry name" value="Radical_SAM"/>
    <property type="match status" value="1"/>
</dbReference>
<name>A0A1N7J3R5_9FLAO</name>
<evidence type="ECO:0000256" key="1">
    <source>
        <dbReference type="ARBA" id="ARBA00022723"/>
    </source>
</evidence>
<evidence type="ECO:0000259" key="4">
    <source>
        <dbReference type="Pfam" id="PF04055"/>
    </source>
</evidence>
<dbReference type="GO" id="GO:0051536">
    <property type="term" value="F:iron-sulfur cluster binding"/>
    <property type="evidence" value="ECO:0007669"/>
    <property type="project" value="UniProtKB-KW"/>
</dbReference>
<protein>
    <submittedName>
        <fullName evidence="5">DNA repair photolyase</fullName>
    </submittedName>
</protein>
<dbReference type="RefSeq" id="WP_076509090.1">
    <property type="nucleotide sequence ID" value="NZ_FTNY01000005.1"/>
</dbReference>
<accession>A0A1N7J3R5</accession>
<dbReference type="InterPro" id="IPR007197">
    <property type="entry name" value="rSAM"/>
</dbReference>
<dbReference type="OrthoDB" id="9785699at2"/>
<dbReference type="Proteomes" id="UP000186373">
    <property type="component" value="Unassembled WGS sequence"/>
</dbReference>
<proteinExistence type="predicted"/>
<dbReference type="SUPFAM" id="SSF102114">
    <property type="entry name" value="Radical SAM enzymes"/>
    <property type="match status" value="1"/>
</dbReference>